<accession>A0A392N830</accession>
<evidence type="ECO:0000313" key="2">
    <source>
        <dbReference type="Proteomes" id="UP000265520"/>
    </source>
</evidence>
<comment type="caution">
    <text evidence="1">The sequence shown here is derived from an EMBL/GenBank/DDBJ whole genome shotgun (WGS) entry which is preliminary data.</text>
</comment>
<sequence>MCSKEEYFEALELIEGEVVHLGDGKAGKVQGLGEFLLHDASGDYHDMVKLWDFGWELVSDMSLDGLVKGSLLGGGTTLELLETNNSLKDVSE</sequence>
<keyword evidence="2" id="KW-1185">Reference proteome</keyword>
<dbReference type="Proteomes" id="UP000265520">
    <property type="component" value="Unassembled WGS sequence"/>
</dbReference>
<protein>
    <submittedName>
        <fullName evidence="1">Uncharacterized protein</fullName>
    </submittedName>
</protein>
<reference evidence="1 2" key="1">
    <citation type="journal article" date="2018" name="Front. Plant Sci.">
        <title>Red Clover (Trifolium pratense) and Zigzag Clover (T. medium) - A Picture of Genomic Similarities and Differences.</title>
        <authorList>
            <person name="Dluhosova J."/>
            <person name="Istvanek J."/>
            <person name="Nedelnik J."/>
            <person name="Repkova J."/>
        </authorList>
    </citation>
    <scope>NUCLEOTIDE SEQUENCE [LARGE SCALE GENOMIC DNA]</scope>
    <source>
        <strain evidence="2">cv. 10/8</strain>
        <tissue evidence="1">Leaf</tissue>
    </source>
</reference>
<organism evidence="1 2">
    <name type="scientific">Trifolium medium</name>
    <dbReference type="NCBI Taxonomy" id="97028"/>
    <lineage>
        <taxon>Eukaryota</taxon>
        <taxon>Viridiplantae</taxon>
        <taxon>Streptophyta</taxon>
        <taxon>Embryophyta</taxon>
        <taxon>Tracheophyta</taxon>
        <taxon>Spermatophyta</taxon>
        <taxon>Magnoliopsida</taxon>
        <taxon>eudicotyledons</taxon>
        <taxon>Gunneridae</taxon>
        <taxon>Pentapetalae</taxon>
        <taxon>rosids</taxon>
        <taxon>fabids</taxon>
        <taxon>Fabales</taxon>
        <taxon>Fabaceae</taxon>
        <taxon>Papilionoideae</taxon>
        <taxon>50 kb inversion clade</taxon>
        <taxon>NPAAA clade</taxon>
        <taxon>Hologalegina</taxon>
        <taxon>IRL clade</taxon>
        <taxon>Trifolieae</taxon>
        <taxon>Trifolium</taxon>
    </lineage>
</organism>
<proteinExistence type="predicted"/>
<name>A0A392N830_9FABA</name>
<dbReference type="AlphaFoldDB" id="A0A392N830"/>
<evidence type="ECO:0000313" key="1">
    <source>
        <dbReference type="EMBL" id="MCH95723.1"/>
    </source>
</evidence>
<dbReference type="EMBL" id="LXQA010030522">
    <property type="protein sequence ID" value="MCH95723.1"/>
    <property type="molecule type" value="Genomic_DNA"/>
</dbReference>